<evidence type="ECO:0000256" key="4">
    <source>
        <dbReference type="ARBA" id="ARBA00023017"/>
    </source>
</evidence>
<dbReference type="InterPro" id="IPR013766">
    <property type="entry name" value="Thioredoxin_domain"/>
</dbReference>
<dbReference type="OrthoDB" id="4977at2759"/>
<keyword evidence="10" id="KW-1185">Reference proteome</keyword>
<keyword evidence="3" id="KW-0963">Cytoplasm</keyword>
<evidence type="ECO:0000313" key="9">
    <source>
        <dbReference type="EMBL" id="CRK86253.1"/>
    </source>
</evidence>
<dbReference type="Pfam" id="PF04912">
    <property type="entry name" value="Dynamitin"/>
    <property type="match status" value="1"/>
</dbReference>
<dbReference type="STRING" id="568069.A0A1J1HE32"/>
<evidence type="ECO:0000256" key="5">
    <source>
        <dbReference type="SAM" id="Coils"/>
    </source>
</evidence>
<dbReference type="Pfam" id="PF00085">
    <property type="entry name" value="Thioredoxin"/>
    <property type="match status" value="1"/>
</dbReference>
<dbReference type="CDD" id="cd02961">
    <property type="entry name" value="PDI_a_family"/>
    <property type="match status" value="1"/>
</dbReference>
<feature type="compositionally biased region" description="Basic and acidic residues" evidence="6">
    <location>
        <begin position="645"/>
        <end position="658"/>
    </location>
</feature>
<feature type="coiled-coil region" evidence="5">
    <location>
        <begin position="103"/>
        <end position="130"/>
    </location>
</feature>
<sequence>MLDPKFLYLPYIAQEEKDVYETEDIPPTESEYYEEENESESIEKSVLNTEDAYNKFKGKYLIGNVDFSDNIGKGRFSVKGYNAVSGVWEITGNGEKENPIQKCQRLQCEMSELMDEITALQNSKNVSKEEREVYDGVSKVVVTAKKVLDSLRLEQVLGKETTVSSSEKQVKNLISQVEEYKKGVPVTAAELMKLNSQTELSFTTRIAELEHKLHHLEQTLGAKTDKISRLNSSLGTKNLLEAVQQLSTKSALLQPNQLDVIEQRLTNLATKMDQFNDKASGTAGSDPVRDQKIVELYELAKSSEPVTKVLPDILERMKTLETLHSYAHIVNLCILSAKMFVRLILVLFSINFIFCAQLELSNDDTVIEAIRENKNIIVLFTRKCSPCRYEQSLASIRDEFKSSFDGNILRLDSSQLQRVYDMQRKDSSLVFVRKGVGLLYEGDDSADDIYDYISEHREPIVKELDDRNFEHLTQASTGSTTGDWLIQFYDNQCIDCSRLSAIWETVGAKLKSRMNVARVNRGTIGAITAKRFKITNAPEFILLRPGKFYRYNLRNYEIESFVNFATTWYNRLTPEKVKPLATPFEKLVNLVVDQLKNLPKFDDFFAESSSLIIFIPGCLLLLFALFFILKNRGTKNVSSKTTNSKQKEVSTKKAAKKD</sequence>
<evidence type="ECO:0000256" key="6">
    <source>
        <dbReference type="SAM" id="MobiDB-lite"/>
    </source>
</evidence>
<protein>
    <submittedName>
        <fullName evidence="9">CLUMA_CG000176, isoform A</fullName>
    </submittedName>
</protein>
<keyword evidence="7" id="KW-1133">Transmembrane helix</keyword>
<dbReference type="InterPro" id="IPR028133">
    <property type="entry name" value="Dynamitin"/>
</dbReference>
<accession>A0A1J1HE32</accession>
<dbReference type="PANTHER" id="PTHR19991">
    <property type="entry name" value="L 2 01289"/>
    <property type="match status" value="1"/>
</dbReference>
<name>A0A1J1HE32_9DIPT</name>
<gene>
    <name evidence="9" type="ORF">CLUMA_CG000176</name>
</gene>
<proteinExistence type="inferred from homology"/>
<evidence type="ECO:0000256" key="7">
    <source>
        <dbReference type="SAM" id="Phobius"/>
    </source>
</evidence>
<keyword evidence="4" id="KW-0243">Dynein</keyword>
<dbReference type="Proteomes" id="UP000183832">
    <property type="component" value="Unassembled WGS sequence"/>
</dbReference>
<dbReference type="SUPFAM" id="SSF52833">
    <property type="entry name" value="Thioredoxin-like"/>
    <property type="match status" value="2"/>
</dbReference>
<organism evidence="9 10">
    <name type="scientific">Clunio marinus</name>
    <dbReference type="NCBI Taxonomy" id="568069"/>
    <lineage>
        <taxon>Eukaryota</taxon>
        <taxon>Metazoa</taxon>
        <taxon>Ecdysozoa</taxon>
        <taxon>Arthropoda</taxon>
        <taxon>Hexapoda</taxon>
        <taxon>Insecta</taxon>
        <taxon>Pterygota</taxon>
        <taxon>Neoptera</taxon>
        <taxon>Endopterygota</taxon>
        <taxon>Diptera</taxon>
        <taxon>Nematocera</taxon>
        <taxon>Chironomoidea</taxon>
        <taxon>Chironomidae</taxon>
        <taxon>Clunio</taxon>
    </lineage>
</organism>
<comment type="similarity">
    <text evidence="2">Belongs to the dynactin subunit 2 family.</text>
</comment>
<keyword evidence="5" id="KW-0175">Coiled coil</keyword>
<evidence type="ECO:0000256" key="3">
    <source>
        <dbReference type="ARBA" id="ARBA00022490"/>
    </source>
</evidence>
<dbReference type="GO" id="GO:0005737">
    <property type="term" value="C:cytoplasm"/>
    <property type="evidence" value="ECO:0007669"/>
    <property type="project" value="UniProtKB-SubCell"/>
</dbReference>
<feature type="region of interest" description="Disordered" evidence="6">
    <location>
        <begin position="636"/>
        <end position="658"/>
    </location>
</feature>
<dbReference type="PANTHER" id="PTHR19991:SF2">
    <property type="entry name" value="GH08893P"/>
    <property type="match status" value="1"/>
</dbReference>
<reference evidence="9 10" key="1">
    <citation type="submission" date="2015-04" db="EMBL/GenBank/DDBJ databases">
        <authorList>
            <person name="Syromyatnikov M.Y."/>
            <person name="Popov V.N."/>
        </authorList>
    </citation>
    <scope>NUCLEOTIDE SEQUENCE [LARGE SCALE GENOMIC DNA]</scope>
</reference>
<feature type="transmembrane region" description="Helical" evidence="7">
    <location>
        <begin position="611"/>
        <end position="629"/>
    </location>
</feature>
<dbReference type="GO" id="GO:0030286">
    <property type="term" value="C:dynein complex"/>
    <property type="evidence" value="ECO:0007669"/>
    <property type="project" value="UniProtKB-KW"/>
</dbReference>
<dbReference type="EMBL" id="CVRI01000001">
    <property type="protein sequence ID" value="CRK86253.1"/>
    <property type="molecule type" value="Genomic_DNA"/>
</dbReference>
<dbReference type="InterPro" id="IPR036249">
    <property type="entry name" value="Thioredoxin-like_sf"/>
</dbReference>
<feature type="domain" description="Thioredoxin" evidence="8">
    <location>
        <begin position="462"/>
        <end position="547"/>
    </location>
</feature>
<keyword evidence="7" id="KW-0472">Membrane</keyword>
<dbReference type="GO" id="GO:0007017">
    <property type="term" value="P:microtubule-based process"/>
    <property type="evidence" value="ECO:0007669"/>
    <property type="project" value="InterPro"/>
</dbReference>
<evidence type="ECO:0000256" key="1">
    <source>
        <dbReference type="ARBA" id="ARBA00004496"/>
    </source>
</evidence>
<evidence type="ECO:0000256" key="2">
    <source>
        <dbReference type="ARBA" id="ARBA00006176"/>
    </source>
</evidence>
<dbReference type="Gene3D" id="3.40.30.10">
    <property type="entry name" value="Glutaredoxin"/>
    <property type="match status" value="1"/>
</dbReference>
<evidence type="ECO:0000313" key="10">
    <source>
        <dbReference type="Proteomes" id="UP000183832"/>
    </source>
</evidence>
<keyword evidence="7" id="KW-0812">Transmembrane</keyword>
<comment type="subcellular location">
    <subcellularLocation>
        <location evidence="1">Cytoplasm</location>
    </subcellularLocation>
</comment>
<dbReference type="AlphaFoldDB" id="A0A1J1HE32"/>
<evidence type="ECO:0000259" key="8">
    <source>
        <dbReference type="Pfam" id="PF00085"/>
    </source>
</evidence>
<dbReference type="GO" id="GO:0005869">
    <property type="term" value="C:dynactin complex"/>
    <property type="evidence" value="ECO:0007669"/>
    <property type="project" value="InterPro"/>
</dbReference>